<dbReference type="Gene3D" id="1.20.120.450">
    <property type="entry name" value="dinb family like domain"/>
    <property type="match status" value="1"/>
</dbReference>
<proteinExistence type="predicted"/>
<dbReference type="SUPFAM" id="SSF109854">
    <property type="entry name" value="DinB/YfiT-like putative metalloenzymes"/>
    <property type="match status" value="1"/>
</dbReference>
<accession>A0ABU2SBQ2</accession>
<evidence type="ECO:0000313" key="2">
    <source>
        <dbReference type="EMBL" id="MDT0446408.1"/>
    </source>
</evidence>
<name>A0ABU2SBQ2_9ACTN</name>
<dbReference type="InterPro" id="IPR017520">
    <property type="entry name" value="CHP03086"/>
</dbReference>
<protein>
    <submittedName>
        <fullName evidence="2">TIGR03086 family metal-binding protein</fullName>
    </submittedName>
</protein>
<evidence type="ECO:0000259" key="1">
    <source>
        <dbReference type="Pfam" id="PF11716"/>
    </source>
</evidence>
<gene>
    <name evidence="2" type="ORF">RM779_27990</name>
</gene>
<dbReference type="InterPro" id="IPR024344">
    <property type="entry name" value="MDMPI_metal-binding"/>
</dbReference>
<feature type="domain" description="Mycothiol-dependent maleylpyruvate isomerase metal-binding" evidence="1">
    <location>
        <begin position="9"/>
        <end position="129"/>
    </location>
</feature>
<evidence type="ECO:0000313" key="3">
    <source>
        <dbReference type="Proteomes" id="UP001183615"/>
    </source>
</evidence>
<dbReference type="Pfam" id="PF11716">
    <property type="entry name" value="MDMPI_N"/>
    <property type="match status" value="1"/>
</dbReference>
<dbReference type="NCBIfam" id="TIGR03083">
    <property type="entry name" value="maleylpyruvate isomerase family mycothiol-dependent enzyme"/>
    <property type="match status" value="1"/>
</dbReference>
<comment type="caution">
    <text evidence="2">The sequence shown here is derived from an EMBL/GenBank/DDBJ whole genome shotgun (WGS) entry which is preliminary data.</text>
</comment>
<sequence length="187" mass="20163">MDLVDGFERGLDEFGGRVHRVGAEQWASATPCTEWSARDLVGHLTGEHLWAPWLLRGATLDEVGDRFEGDVLGEDPVGAWDSAASASRAAVRAPGARDTPVHTSAGRIPADDYLRQMTLDLAVHAWDLARGIGADDRLDEDLVALCLDYASGQADTWQGLGIFGPPVPVADRASRQDRLVALLGRRP</sequence>
<keyword evidence="3" id="KW-1185">Reference proteome</keyword>
<organism evidence="2 3">
    <name type="scientific">Streptomyces johnsoniae</name>
    <dbReference type="NCBI Taxonomy" id="3075532"/>
    <lineage>
        <taxon>Bacteria</taxon>
        <taxon>Bacillati</taxon>
        <taxon>Actinomycetota</taxon>
        <taxon>Actinomycetes</taxon>
        <taxon>Kitasatosporales</taxon>
        <taxon>Streptomycetaceae</taxon>
        <taxon>Streptomyces</taxon>
    </lineage>
</organism>
<dbReference type="InterPro" id="IPR017517">
    <property type="entry name" value="Maleyloyr_isom"/>
</dbReference>
<reference evidence="3" key="1">
    <citation type="submission" date="2023-07" db="EMBL/GenBank/DDBJ databases">
        <title>30 novel species of actinomycetes from the DSMZ collection.</title>
        <authorList>
            <person name="Nouioui I."/>
        </authorList>
    </citation>
    <scope>NUCLEOTIDE SEQUENCE [LARGE SCALE GENOMIC DNA]</scope>
    <source>
        <strain evidence="3">DSM 41886</strain>
    </source>
</reference>
<dbReference type="NCBIfam" id="TIGR03086">
    <property type="entry name" value="TIGR03086 family metal-binding protein"/>
    <property type="match status" value="1"/>
</dbReference>
<dbReference type="EMBL" id="JAVREV010000019">
    <property type="protein sequence ID" value="MDT0446408.1"/>
    <property type="molecule type" value="Genomic_DNA"/>
</dbReference>
<dbReference type="InterPro" id="IPR034660">
    <property type="entry name" value="DinB/YfiT-like"/>
</dbReference>
<dbReference type="Proteomes" id="UP001183615">
    <property type="component" value="Unassembled WGS sequence"/>
</dbReference>
<dbReference type="RefSeq" id="WP_311620562.1">
    <property type="nucleotide sequence ID" value="NZ_JAVREV010000019.1"/>
</dbReference>